<comment type="caution">
    <text evidence="2">The sequence shown here is derived from an EMBL/GenBank/DDBJ whole genome shotgun (WGS) entry which is preliminary data.</text>
</comment>
<keyword evidence="3" id="KW-1185">Reference proteome</keyword>
<feature type="compositionally biased region" description="Basic and acidic residues" evidence="1">
    <location>
        <begin position="34"/>
        <end position="49"/>
    </location>
</feature>
<feature type="region of interest" description="Disordered" evidence="1">
    <location>
        <begin position="1"/>
        <end position="140"/>
    </location>
</feature>
<sequence length="203" mass="23029">SFGQSLSNPTLTLAPSVGNSYSRDRKHSASDLSGRWKEKSQSTTKREAKTVPPTNSEEGSRPEEPNHPATRNNLERALRETNSRSCNRLGSREKIRRAHKETTSRPRRSGKERERQSGKAEQQNANHGRSQQQNSRIKGPHVETIHCGNKSARMRKKASICSHPTSWRKNFPRSLDTPWRSSLTMEPQTRNITWMASKIGCCL</sequence>
<dbReference type="Proteomes" id="UP001341840">
    <property type="component" value="Unassembled WGS sequence"/>
</dbReference>
<feature type="compositionally biased region" description="Polar residues" evidence="1">
    <location>
        <begin position="1"/>
        <end position="21"/>
    </location>
</feature>
<dbReference type="EMBL" id="JASCZI010214710">
    <property type="protein sequence ID" value="MED6202201.1"/>
    <property type="molecule type" value="Genomic_DNA"/>
</dbReference>
<evidence type="ECO:0000313" key="3">
    <source>
        <dbReference type="Proteomes" id="UP001341840"/>
    </source>
</evidence>
<name>A0ABU6XX18_9FABA</name>
<gene>
    <name evidence="2" type="ORF">PIB30_102975</name>
</gene>
<feature type="non-terminal residue" evidence="2">
    <location>
        <position position="1"/>
    </location>
</feature>
<organism evidence="2 3">
    <name type="scientific">Stylosanthes scabra</name>
    <dbReference type="NCBI Taxonomy" id="79078"/>
    <lineage>
        <taxon>Eukaryota</taxon>
        <taxon>Viridiplantae</taxon>
        <taxon>Streptophyta</taxon>
        <taxon>Embryophyta</taxon>
        <taxon>Tracheophyta</taxon>
        <taxon>Spermatophyta</taxon>
        <taxon>Magnoliopsida</taxon>
        <taxon>eudicotyledons</taxon>
        <taxon>Gunneridae</taxon>
        <taxon>Pentapetalae</taxon>
        <taxon>rosids</taxon>
        <taxon>fabids</taxon>
        <taxon>Fabales</taxon>
        <taxon>Fabaceae</taxon>
        <taxon>Papilionoideae</taxon>
        <taxon>50 kb inversion clade</taxon>
        <taxon>dalbergioids sensu lato</taxon>
        <taxon>Dalbergieae</taxon>
        <taxon>Pterocarpus clade</taxon>
        <taxon>Stylosanthes</taxon>
    </lineage>
</organism>
<feature type="compositionally biased region" description="Polar residues" evidence="1">
    <location>
        <begin position="119"/>
        <end position="136"/>
    </location>
</feature>
<proteinExistence type="predicted"/>
<evidence type="ECO:0000256" key="1">
    <source>
        <dbReference type="SAM" id="MobiDB-lite"/>
    </source>
</evidence>
<feature type="compositionally biased region" description="Basic and acidic residues" evidence="1">
    <location>
        <begin position="73"/>
        <end position="82"/>
    </location>
</feature>
<evidence type="ECO:0000313" key="2">
    <source>
        <dbReference type="EMBL" id="MED6202201.1"/>
    </source>
</evidence>
<reference evidence="2 3" key="1">
    <citation type="journal article" date="2023" name="Plants (Basel)">
        <title>Bridging the Gap: Combining Genomics and Transcriptomics Approaches to Understand Stylosanthes scabra, an Orphan Legume from the Brazilian Caatinga.</title>
        <authorList>
            <person name="Ferreira-Neto J.R.C."/>
            <person name="da Silva M.D."/>
            <person name="Binneck E."/>
            <person name="de Melo N.F."/>
            <person name="da Silva R.H."/>
            <person name="de Melo A.L.T.M."/>
            <person name="Pandolfi V."/>
            <person name="Bustamante F.O."/>
            <person name="Brasileiro-Vidal A.C."/>
            <person name="Benko-Iseppon A.M."/>
        </authorList>
    </citation>
    <scope>NUCLEOTIDE SEQUENCE [LARGE SCALE GENOMIC DNA]</scope>
    <source>
        <tissue evidence="2">Leaves</tissue>
    </source>
</reference>
<protein>
    <submittedName>
        <fullName evidence="2">Uncharacterized protein</fullName>
    </submittedName>
</protein>
<accession>A0ABU6XX18</accession>
<feature type="compositionally biased region" description="Basic and acidic residues" evidence="1">
    <location>
        <begin position="100"/>
        <end position="118"/>
    </location>
</feature>